<dbReference type="AlphaFoldDB" id="I7IG70"/>
<organism evidence="2 3">
    <name type="scientific">Babesia microti (strain RI)</name>
    <dbReference type="NCBI Taxonomy" id="1133968"/>
    <lineage>
        <taxon>Eukaryota</taxon>
        <taxon>Sar</taxon>
        <taxon>Alveolata</taxon>
        <taxon>Apicomplexa</taxon>
        <taxon>Aconoidasida</taxon>
        <taxon>Piroplasmida</taxon>
        <taxon>Babesiidae</taxon>
        <taxon>Babesia</taxon>
    </lineage>
</organism>
<evidence type="ECO:0000256" key="1">
    <source>
        <dbReference type="SAM" id="MobiDB-lite"/>
    </source>
</evidence>
<proteinExistence type="predicted"/>
<gene>
    <name evidence="2" type="ORF">BMR1_02g01265</name>
</gene>
<dbReference type="GeneID" id="24424040"/>
<protein>
    <submittedName>
        <fullName evidence="2">Uncharacterized protein</fullName>
    </submittedName>
</protein>
<dbReference type="EMBL" id="FO082872">
    <property type="protein sequence ID" value="CCF73416.1"/>
    <property type="molecule type" value="Genomic_DNA"/>
</dbReference>
<dbReference type="VEuPathDB" id="PiroplasmaDB:BMR1_02g01265"/>
<accession>I7IG70</accession>
<dbReference type="RefSeq" id="XP_012648025.1">
    <property type="nucleotide sequence ID" value="XM_012792571.1"/>
</dbReference>
<reference evidence="2 3" key="1">
    <citation type="journal article" date="2012" name="Nucleic Acids Res.">
        <title>Sequencing of the smallest Apicomplexan genome from the human pathogen Babesia microti.</title>
        <authorList>
            <person name="Cornillot E."/>
            <person name="Hadj-Kaddour K."/>
            <person name="Dassouli A."/>
            <person name="Noel B."/>
            <person name="Ranwez V."/>
            <person name="Vacherie B."/>
            <person name="Augagneur Y."/>
            <person name="Bres V."/>
            <person name="Duclos A."/>
            <person name="Randazzo S."/>
            <person name="Carcy B."/>
            <person name="Debierre-Grockiego F."/>
            <person name="Delbecq S."/>
            <person name="Moubri-Menage K."/>
            <person name="Shams-Eldin H."/>
            <person name="Usmani-Brown S."/>
            <person name="Bringaud F."/>
            <person name="Wincker P."/>
            <person name="Vivares C.P."/>
            <person name="Schwarz R.T."/>
            <person name="Schetters T.P."/>
            <person name="Krause P.J."/>
            <person name="Gorenflot A."/>
            <person name="Berry V."/>
            <person name="Barbe V."/>
            <person name="Ben Mamoun C."/>
        </authorList>
    </citation>
    <scope>NUCLEOTIDE SEQUENCE [LARGE SCALE GENOMIC DNA]</scope>
    <source>
        <strain evidence="2 3">RI</strain>
    </source>
</reference>
<sequence length="139" mass="15871">MELYKLILLGIIVNNTYCRLNDKRLEESFSSNGDKDLENFLSEFGNGDEGEDDEDDLENIISEWSNEPIDINLLQITNNDAYTGVSKMKKDGYGNTDGFKDWKSKFVVEMTKGKKLGSGKKDYNLSKGKEVKQKGEYKF</sequence>
<evidence type="ECO:0000313" key="2">
    <source>
        <dbReference type="EMBL" id="CCF73416.1"/>
    </source>
</evidence>
<feature type="compositionally biased region" description="Basic and acidic residues" evidence="1">
    <location>
        <begin position="119"/>
        <end position="139"/>
    </location>
</feature>
<reference evidence="2 3" key="3">
    <citation type="journal article" date="2016" name="Sci. Rep.">
        <title>Genome-wide diversity and gene expression profiling of Babesia microti isolates identify polymorphic genes that mediate host-pathogen interactions.</title>
        <authorList>
            <person name="Silva J.C."/>
            <person name="Cornillot E."/>
            <person name="McCracken C."/>
            <person name="Usmani-Brown S."/>
            <person name="Dwivedi A."/>
            <person name="Ifeonu O.O."/>
            <person name="Crabtree J."/>
            <person name="Gotia H.T."/>
            <person name="Virji A.Z."/>
            <person name="Reynes C."/>
            <person name="Colinge J."/>
            <person name="Kumar V."/>
            <person name="Lawres L."/>
            <person name="Pazzi J.E."/>
            <person name="Pablo J.V."/>
            <person name="Hung C."/>
            <person name="Brancato J."/>
            <person name="Kumari P."/>
            <person name="Orvis J."/>
            <person name="Tretina K."/>
            <person name="Chibucos M."/>
            <person name="Ott S."/>
            <person name="Sadzewicz L."/>
            <person name="Sengamalay N."/>
            <person name="Shetty A.C."/>
            <person name="Su Q."/>
            <person name="Tallon L."/>
            <person name="Fraser C.M."/>
            <person name="Frutos R."/>
            <person name="Molina D.M."/>
            <person name="Krause P.J."/>
            <person name="Ben Mamoun C."/>
        </authorList>
    </citation>
    <scope>NUCLEOTIDE SEQUENCE [LARGE SCALE GENOMIC DNA]</scope>
    <source>
        <strain evidence="2 3">RI</strain>
    </source>
</reference>
<name>I7IG70_BABMR</name>
<feature type="region of interest" description="Disordered" evidence="1">
    <location>
        <begin position="116"/>
        <end position="139"/>
    </location>
</feature>
<keyword evidence="3" id="KW-1185">Reference proteome</keyword>
<evidence type="ECO:0000313" key="3">
    <source>
        <dbReference type="Proteomes" id="UP000002899"/>
    </source>
</evidence>
<reference evidence="2 3" key="2">
    <citation type="journal article" date="2013" name="PLoS ONE">
        <title>Whole genome mapping and re-organization of the nuclear and mitochondrial genomes of Babesia microti isolates.</title>
        <authorList>
            <person name="Cornillot E."/>
            <person name="Dassouli A."/>
            <person name="Garg A."/>
            <person name="Pachikara N."/>
            <person name="Randazzo S."/>
            <person name="Depoix D."/>
            <person name="Carcy B."/>
            <person name="Delbecq S."/>
            <person name="Frutos R."/>
            <person name="Silva J.C."/>
            <person name="Sutton R."/>
            <person name="Krause P.J."/>
            <person name="Mamoun C.B."/>
        </authorList>
    </citation>
    <scope>NUCLEOTIDE SEQUENCE [LARGE SCALE GENOMIC DNA]</scope>
    <source>
        <strain evidence="2 3">RI</strain>
    </source>
</reference>
<dbReference type="Proteomes" id="UP000002899">
    <property type="component" value="Chromosome II"/>
</dbReference>
<dbReference type="KEGG" id="bmic:BMR1_02g01265"/>